<reference evidence="4" key="1">
    <citation type="submission" date="2021-02" db="EMBL/GenBank/DDBJ databases">
        <authorList>
            <person name="Dougan E. K."/>
            <person name="Rhodes N."/>
            <person name="Thang M."/>
            <person name="Chan C."/>
        </authorList>
    </citation>
    <scope>NUCLEOTIDE SEQUENCE</scope>
</reference>
<evidence type="ECO:0008006" key="6">
    <source>
        <dbReference type="Google" id="ProtNLM"/>
    </source>
</evidence>
<organism evidence="4 5">
    <name type="scientific">Symbiodinium natans</name>
    <dbReference type="NCBI Taxonomy" id="878477"/>
    <lineage>
        <taxon>Eukaryota</taxon>
        <taxon>Sar</taxon>
        <taxon>Alveolata</taxon>
        <taxon>Dinophyceae</taxon>
        <taxon>Suessiales</taxon>
        <taxon>Symbiodiniaceae</taxon>
        <taxon>Symbiodinium</taxon>
    </lineage>
</organism>
<dbReference type="InterPro" id="IPR029063">
    <property type="entry name" value="SAM-dependent_MTases_sf"/>
</dbReference>
<keyword evidence="2" id="KW-0808">Transferase</keyword>
<name>A0A812UHQ9_9DINO</name>
<evidence type="ECO:0000313" key="4">
    <source>
        <dbReference type="EMBL" id="CAE7575556.1"/>
    </source>
</evidence>
<evidence type="ECO:0000313" key="5">
    <source>
        <dbReference type="Proteomes" id="UP000604046"/>
    </source>
</evidence>
<dbReference type="InterPro" id="IPR001525">
    <property type="entry name" value="C5_MeTfrase"/>
</dbReference>
<feature type="region of interest" description="Disordered" evidence="3">
    <location>
        <begin position="453"/>
        <end position="477"/>
    </location>
</feature>
<dbReference type="Gene3D" id="3.40.50.150">
    <property type="entry name" value="Vaccinia Virus protein VP39"/>
    <property type="match status" value="1"/>
</dbReference>
<evidence type="ECO:0000256" key="1">
    <source>
        <dbReference type="ARBA" id="ARBA00022603"/>
    </source>
</evidence>
<dbReference type="OrthoDB" id="415589at2759"/>
<dbReference type="EMBL" id="CAJNDS010002729">
    <property type="protein sequence ID" value="CAE7575556.1"/>
    <property type="molecule type" value="Genomic_DNA"/>
</dbReference>
<evidence type="ECO:0000256" key="2">
    <source>
        <dbReference type="ARBA" id="ARBA00022679"/>
    </source>
</evidence>
<protein>
    <recommendedName>
        <fullName evidence="6">DNA (cytosine-5-)-methyltransferase</fullName>
    </recommendedName>
</protein>
<comment type="caution">
    <text evidence="4">The sequence shown here is derived from an EMBL/GenBank/DDBJ whole genome shotgun (WGS) entry which is preliminary data.</text>
</comment>
<dbReference type="SUPFAM" id="SSF53335">
    <property type="entry name" value="S-adenosyl-L-methionine-dependent methyltransferases"/>
    <property type="match status" value="1"/>
</dbReference>
<feature type="compositionally biased region" description="Polar residues" evidence="3">
    <location>
        <begin position="453"/>
        <end position="465"/>
    </location>
</feature>
<keyword evidence="1" id="KW-0489">Methyltransferase</keyword>
<gene>
    <name evidence="4" type="ORF">SNAT2548_LOCUS32830</name>
</gene>
<dbReference type="Proteomes" id="UP000604046">
    <property type="component" value="Unassembled WGS sequence"/>
</dbReference>
<sequence>MVVDNFQENWAKRLLAVSQSSRARWLSKQGMVPLPRITTLKTLSVGTDCSGAEGPIFALKALGLPFSQKWAAETAPHARRWITTVSGLEEDRVLGDMVDRNHGLLPSVDLYCCGFPCKPWSRLNHYSQYWEDANARPYEALTAMLETVEAKEPALAIFENVIGIKRFMADLKSSMSAVLRKYHILWLEICPRMLGHALARPRLYFLAIHRGCAVVDDPLRLRDLAMSIVNGLRQGLEAPLMDRLLDDDHPWVQAHIKQGSSLSRCSVVKKCQPTKKAKKTMPKWRQKHAAMRKELQSECQVPEMPPLAGDFRLPDRAQDSLEIAWILHGGRADMCVDASQSCDRMPVSFDGLCPTMTPRGRYIVMARRREICPEERLLLHGFPLSAIKLSKEKLQLKPHQLNSLAGNCMHVESVGTVIVLGLSLLRGLRRPPQFQAKSESAFLEVQWGTTPVSSEQDQLSTTRRQQGQHKQARNAKVNMRKDKVMKVRTKKAKVVKTPRKKSGFAVYESNISKLCKHYG</sequence>
<dbReference type="AlphaFoldDB" id="A0A812UHQ9"/>
<dbReference type="GO" id="GO:0032259">
    <property type="term" value="P:methylation"/>
    <property type="evidence" value="ECO:0007669"/>
    <property type="project" value="UniProtKB-KW"/>
</dbReference>
<proteinExistence type="predicted"/>
<keyword evidence="5" id="KW-1185">Reference proteome</keyword>
<accession>A0A812UHQ9</accession>
<dbReference type="GO" id="GO:0008168">
    <property type="term" value="F:methyltransferase activity"/>
    <property type="evidence" value="ECO:0007669"/>
    <property type="project" value="UniProtKB-KW"/>
</dbReference>
<evidence type="ECO:0000256" key="3">
    <source>
        <dbReference type="SAM" id="MobiDB-lite"/>
    </source>
</evidence>
<dbReference type="Pfam" id="PF00145">
    <property type="entry name" value="DNA_methylase"/>
    <property type="match status" value="1"/>
</dbReference>